<name>A0A6P1W3Z4_9BACT</name>
<dbReference type="KEGG" id="senf:GJR95_28630"/>
<gene>
    <name evidence="1" type="ORF">GJR95_28630</name>
</gene>
<sequence>MSELVNLTIDAQGGLDRWRKFQTVTAHLLVGGVLWAMKGHGDAIQEVDVYVNLLEQKTSHIPSTAWHTLYTPDRVAIETGSDVIVEELYNPRSSFNGHTWETKWSNLQLAYFTGYATWNYVNTPFQFTRPGFEVREIETWEENNETWRRLLVKWPNDIHTHSQEQVFYIDKEGLIRRLDYSVEVAGNVPVVHYLSDYQDVSGMKMATRRVVYLRGEDNQPQLDKPAIVSIDFDDLQLT</sequence>
<protein>
    <recommendedName>
        <fullName evidence="3">Outer membrane lipoprotein-sorting protein</fullName>
    </recommendedName>
</protein>
<evidence type="ECO:0000313" key="2">
    <source>
        <dbReference type="Proteomes" id="UP000464577"/>
    </source>
</evidence>
<keyword evidence="2" id="KW-1185">Reference proteome</keyword>
<dbReference type="RefSeq" id="WP_162389136.1">
    <property type="nucleotide sequence ID" value="NZ_CP045997.1"/>
</dbReference>
<reference evidence="1 2" key="1">
    <citation type="submission" date="2019-11" db="EMBL/GenBank/DDBJ databases">
        <title>Spirosoma endbachense sp. nov., isolated from a natural salt meadow.</title>
        <authorList>
            <person name="Rojas J."/>
            <person name="Ambika Manirajan B."/>
            <person name="Ratering S."/>
            <person name="Suarez C."/>
            <person name="Geissler-Plaum R."/>
            <person name="Schnell S."/>
        </authorList>
    </citation>
    <scope>NUCLEOTIDE SEQUENCE [LARGE SCALE GENOMIC DNA]</scope>
    <source>
        <strain evidence="1 2">I-24</strain>
    </source>
</reference>
<proteinExistence type="predicted"/>
<accession>A0A6P1W3Z4</accession>
<evidence type="ECO:0008006" key="3">
    <source>
        <dbReference type="Google" id="ProtNLM"/>
    </source>
</evidence>
<dbReference type="EMBL" id="CP045997">
    <property type="protein sequence ID" value="QHV98727.1"/>
    <property type="molecule type" value="Genomic_DNA"/>
</dbReference>
<dbReference type="AlphaFoldDB" id="A0A6P1W3Z4"/>
<dbReference type="Proteomes" id="UP000464577">
    <property type="component" value="Chromosome"/>
</dbReference>
<evidence type="ECO:0000313" key="1">
    <source>
        <dbReference type="EMBL" id="QHV98727.1"/>
    </source>
</evidence>
<organism evidence="1 2">
    <name type="scientific">Spirosoma endbachense</name>
    <dbReference type="NCBI Taxonomy" id="2666025"/>
    <lineage>
        <taxon>Bacteria</taxon>
        <taxon>Pseudomonadati</taxon>
        <taxon>Bacteroidota</taxon>
        <taxon>Cytophagia</taxon>
        <taxon>Cytophagales</taxon>
        <taxon>Cytophagaceae</taxon>
        <taxon>Spirosoma</taxon>
    </lineage>
</organism>